<evidence type="ECO:0000256" key="1">
    <source>
        <dbReference type="SAM" id="MobiDB-lite"/>
    </source>
</evidence>
<protein>
    <recommendedName>
        <fullName evidence="5">DUF4148 domain-containing protein</fullName>
    </recommendedName>
</protein>
<comment type="caution">
    <text evidence="3">The sequence shown here is derived from an EMBL/GenBank/DDBJ whole genome shotgun (WGS) entry which is preliminary data.</text>
</comment>
<reference evidence="3 4" key="2">
    <citation type="submission" date="2021-08" db="EMBL/GenBank/DDBJ databases">
        <title>Massilia sp. R798.</title>
        <authorList>
            <person name="Baek J.H."/>
            <person name="Jung H.S."/>
            <person name="Kim K.R."/>
            <person name="Jeon C.O."/>
        </authorList>
    </citation>
    <scope>NUCLEOTIDE SEQUENCE [LARGE SCALE GENOMIC DNA]</scope>
    <source>
        <strain evidence="3 4">R798</strain>
    </source>
</reference>
<dbReference type="EMBL" id="JAFBIL020000009">
    <property type="protein sequence ID" value="MBZ2209651.1"/>
    <property type="molecule type" value="Genomic_DNA"/>
</dbReference>
<proteinExistence type="predicted"/>
<feature type="region of interest" description="Disordered" evidence="1">
    <location>
        <begin position="29"/>
        <end position="90"/>
    </location>
</feature>
<accession>A0ABS7SUM3</accession>
<keyword evidence="2" id="KW-0732">Signal</keyword>
<name>A0ABS7SUM3_9BURK</name>
<evidence type="ECO:0008006" key="5">
    <source>
        <dbReference type="Google" id="ProtNLM"/>
    </source>
</evidence>
<evidence type="ECO:0000313" key="4">
    <source>
        <dbReference type="Proteomes" id="UP000809349"/>
    </source>
</evidence>
<feature type="chain" id="PRO_5047095272" description="DUF4148 domain-containing protein" evidence="2">
    <location>
        <begin position="21"/>
        <end position="119"/>
    </location>
</feature>
<feature type="signal peptide" evidence="2">
    <location>
        <begin position="1"/>
        <end position="20"/>
    </location>
</feature>
<organism evidence="3 4">
    <name type="scientific">Massilia soli</name>
    <dbReference type="NCBI Taxonomy" id="2792854"/>
    <lineage>
        <taxon>Bacteria</taxon>
        <taxon>Pseudomonadati</taxon>
        <taxon>Pseudomonadota</taxon>
        <taxon>Betaproteobacteria</taxon>
        <taxon>Burkholderiales</taxon>
        <taxon>Oxalobacteraceae</taxon>
        <taxon>Telluria group</taxon>
        <taxon>Massilia</taxon>
    </lineage>
</organism>
<reference evidence="3 4" key="1">
    <citation type="submission" date="2021-01" db="EMBL/GenBank/DDBJ databases">
        <authorList>
            <person name="Ruan W."/>
            <person name="Khan S.A."/>
            <person name="Jeon C.O."/>
        </authorList>
    </citation>
    <scope>NUCLEOTIDE SEQUENCE [LARGE SCALE GENOMIC DNA]</scope>
    <source>
        <strain evidence="3 4">R798</strain>
    </source>
</reference>
<evidence type="ECO:0000313" key="3">
    <source>
        <dbReference type="EMBL" id="MBZ2209651.1"/>
    </source>
</evidence>
<dbReference type="Proteomes" id="UP000809349">
    <property type="component" value="Unassembled WGS sequence"/>
</dbReference>
<sequence>MRFQSGLGALALLGAAVVTAASYAQTAPTMEGTPLAGQANASSDAATRDQPSPEIRAPARSVSTQAGDSRGAATGSSAPVSVRQAGKLRARDEVKAEAVAAVRDHRATLAMDLDLLDGK</sequence>
<evidence type="ECO:0000256" key="2">
    <source>
        <dbReference type="SAM" id="SignalP"/>
    </source>
</evidence>
<dbReference type="RefSeq" id="WP_223470119.1">
    <property type="nucleotide sequence ID" value="NZ_JAFBIL020000009.1"/>
</dbReference>
<gene>
    <name evidence="3" type="ORF">I4X03_020475</name>
</gene>
<keyword evidence="4" id="KW-1185">Reference proteome</keyword>